<comment type="caution">
    <text evidence="16">The sequence shown here is derived from an EMBL/GenBank/DDBJ whole genome shotgun (WGS) entry which is preliminary data.</text>
</comment>
<dbReference type="Proteomes" id="UP000646548">
    <property type="component" value="Unassembled WGS sequence"/>
</dbReference>
<evidence type="ECO:0000256" key="5">
    <source>
        <dbReference type="ARBA" id="ARBA00023069"/>
    </source>
</evidence>
<evidence type="ECO:0000256" key="4">
    <source>
        <dbReference type="ARBA" id="ARBA00023054"/>
    </source>
</evidence>
<comment type="function">
    <text evidence="12">Component of the nexin-dynein regulatory complex (N-DRC), a key regulator of ciliary/flagellar motility which maintains the alignment and integrity of the distal axoneme and regulates microtubule sliding in motile axonemes. Plays a critical role in the assembly of N-DRC and also stabilizes the assembly of multiple inner dynein arms and radial spokes. Coassembles with DRC1 to form a central scaffold needed for assembly of the N-DRC and its attachment to the outer doublet microtubules.</text>
</comment>
<evidence type="ECO:0000256" key="6">
    <source>
        <dbReference type="ARBA" id="ARBA00023212"/>
    </source>
</evidence>
<dbReference type="GO" id="GO:0060285">
    <property type="term" value="P:cilium-dependent cell motility"/>
    <property type="evidence" value="ECO:0007669"/>
    <property type="project" value="TreeGrafter"/>
</dbReference>
<evidence type="ECO:0000256" key="9">
    <source>
        <dbReference type="ARBA" id="ARBA00038424"/>
    </source>
</evidence>
<evidence type="ECO:0000256" key="13">
    <source>
        <dbReference type="SAM" id="Coils"/>
    </source>
</evidence>
<dbReference type="GO" id="GO:0070286">
    <property type="term" value="P:axonemal dynein complex assembly"/>
    <property type="evidence" value="ECO:0007669"/>
    <property type="project" value="InterPro"/>
</dbReference>
<keyword evidence="6" id="KW-0206">Cytoskeleton</keyword>
<evidence type="ECO:0000256" key="8">
    <source>
        <dbReference type="ARBA" id="ARBA00037841"/>
    </source>
</evidence>
<dbReference type="PANTHER" id="PTHR21625">
    <property type="entry name" value="NYD-SP28 PROTEIN"/>
    <property type="match status" value="1"/>
</dbReference>
<evidence type="ECO:0000256" key="10">
    <source>
        <dbReference type="ARBA" id="ARBA00040899"/>
    </source>
</evidence>
<comment type="similarity">
    <text evidence="9">Belongs to the DRC2 family.</text>
</comment>
<evidence type="ECO:0000313" key="17">
    <source>
        <dbReference type="Proteomes" id="UP000646548"/>
    </source>
</evidence>
<proteinExistence type="inferred from homology"/>
<feature type="compositionally biased region" description="Basic and acidic residues" evidence="14">
    <location>
        <begin position="139"/>
        <end position="157"/>
    </location>
</feature>
<feature type="compositionally biased region" description="Polar residues" evidence="14">
    <location>
        <begin position="109"/>
        <end position="119"/>
    </location>
</feature>
<keyword evidence="2" id="KW-0963">Cytoplasm</keyword>
<keyword evidence="7" id="KW-0966">Cell projection</keyword>
<evidence type="ECO:0000256" key="14">
    <source>
        <dbReference type="SAM" id="MobiDB-lite"/>
    </source>
</evidence>
<keyword evidence="4 13" id="KW-0175">Coiled coil</keyword>
<dbReference type="EMBL" id="WKFB01000001">
    <property type="protein sequence ID" value="KAF6739950.1"/>
    <property type="molecule type" value="Genomic_DNA"/>
</dbReference>
<reference evidence="16" key="1">
    <citation type="journal article" name="BMC Genomics">
        <title>Long-read sequencing and de novo genome assembly of marine medaka (Oryzias melastigma).</title>
        <authorList>
            <person name="Liang P."/>
            <person name="Saqib H.S.A."/>
            <person name="Ni X."/>
            <person name="Shen Y."/>
        </authorList>
    </citation>
    <scope>NUCLEOTIDE SEQUENCE</scope>
    <source>
        <strain evidence="16">Bigg-433</strain>
    </source>
</reference>
<comment type="subcellular location">
    <subcellularLocation>
        <location evidence="1">Cytoplasm</location>
        <location evidence="1">Cytoskeleton</location>
        <location evidence="1">Flagellum axoneme</location>
    </subcellularLocation>
    <subcellularLocation>
        <location evidence="8">Cytoplasm</location>
        <location evidence="8">Cytoskeleton</location>
        <location evidence="8">Flagellum basal body</location>
    </subcellularLocation>
</comment>
<gene>
    <name evidence="16" type="ORF">FQA47_005709</name>
</gene>
<sequence length="424" mass="48636">MPKKAKKSLGRTEEERLVQLQHRAQAEEEMSKKKEEMLTLFLKDKLQKEQKNTAVNLLKVTDRWRSLLRQARVAELRGNISVFQQTFEREVDELDFITEKLVGDLQGAERQTAQVQASHLQHLDHPSGSGPQADESEEQQDKLQSKVESADQHHKDTMQEIKNISKERESWFSTFSDSENVQVGLGDTLHESISTVLRSLKQNINSLKKNEEELALRLDHVTQQLEITLRLKSSAEQLRDRLRVSEREKEFMEENLTSCRNQMNLRFYQAQGQEVLGRLETKEQLLRLAVQGDAAAEKLQATIAQGEKVLRAAKMGLKLKHEVLPQLFAPLHLPPEEHTQDPEDDLDLQQHLSKALLQREALREDKDDVSRENVQLQLLLEHEYGLHEDCSPLPTSQAPIIFSPAAGHQHHTVIEAAHIAKYCL</sequence>
<feature type="coiled-coil region" evidence="13">
    <location>
        <begin position="190"/>
        <end position="262"/>
    </location>
</feature>
<protein>
    <recommendedName>
        <fullName evidence="10">Dynein regulatory complex subunit 2</fullName>
    </recommendedName>
    <alternativeName>
        <fullName evidence="11">Coiled-coil domain-containing protein 65</fullName>
    </alternativeName>
</protein>
<dbReference type="GO" id="GO:0005858">
    <property type="term" value="C:axonemal dynein complex"/>
    <property type="evidence" value="ECO:0007669"/>
    <property type="project" value="InterPro"/>
</dbReference>
<dbReference type="InterPro" id="IPR039750">
    <property type="entry name" value="DRC1/DRC2"/>
</dbReference>
<evidence type="ECO:0000259" key="15">
    <source>
        <dbReference type="Pfam" id="PF14772"/>
    </source>
</evidence>
<dbReference type="PANTHER" id="PTHR21625:SF0">
    <property type="entry name" value="DYNEIN REGULATORY COMPLEX SUBUNIT 2"/>
    <property type="match status" value="1"/>
</dbReference>
<dbReference type="GO" id="GO:0003352">
    <property type="term" value="P:regulation of cilium movement"/>
    <property type="evidence" value="ECO:0007669"/>
    <property type="project" value="TreeGrafter"/>
</dbReference>
<dbReference type="InterPro" id="IPR039505">
    <property type="entry name" value="DRC1/2_N"/>
</dbReference>
<dbReference type="AlphaFoldDB" id="A0A834FUC4"/>
<accession>A0A834FUC4</accession>
<evidence type="ECO:0000256" key="2">
    <source>
        <dbReference type="ARBA" id="ARBA00022490"/>
    </source>
</evidence>
<dbReference type="Pfam" id="PF14772">
    <property type="entry name" value="NYD-SP28"/>
    <property type="match status" value="1"/>
</dbReference>
<evidence type="ECO:0000256" key="11">
    <source>
        <dbReference type="ARBA" id="ARBA00041517"/>
    </source>
</evidence>
<evidence type="ECO:0000256" key="1">
    <source>
        <dbReference type="ARBA" id="ARBA00004611"/>
    </source>
</evidence>
<feature type="coiled-coil region" evidence="13">
    <location>
        <begin position="352"/>
        <end position="379"/>
    </location>
</feature>
<evidence type="ECO:0000256" key="3">
    <source>
        <dbReference type="ARBA" id="ARBA00022846"/>
    </source>
</evidence>
<evidence type="ECO:0000256" key="7">
    <source>
        <dbReference type="ARBA" id="ARBA00023273"/>
    </source>
</evidence>
<feature type="domain" description="Dynein regulatory complex protein 1/2 N-terminal" evidence="15">
    <location>
        <begin position="22"/>
        <end position="122"/>
    </location>
</feature>
<keyword evidence="5" id="KW-0969">Cilium</keyword>
<organism evidence="16 17">
    <name type="scientific">Oryzias melastigma</name>
    <name type="common">Marine medaka</name>
    <dbReference type="NCBI Taxonomy" id="30732"/>
    <lineage>
        <taxon>Eukaryota</taxon>
        <taxon>Metazoa</taxon>
        <taxon>Chordata</taxon>
        <taxon>Craniata</taxon>
        <taxon>Vertebrata</taxon>
        <taxon>Euteleostomi</taxon>
        <taxon>Actinopterygii</taxon>
        <taxon>Neopterygii</taxon>
        <taxon>Teleostei</taxon>
        <taxon>Neoteleostei</taxon>
        <taxon>Acanthomorphata</taxon>
        <taxon>Ovalentaria</taxon>
        <taxon>Atherinomorphae</taxon>
        <taxon>Beloniformes</taxon>
        <taxon>Adrianichthyidae</taxon>
        <taxon>Oryziinae</taxon>
        <taxon>Oryzias</taxon>
    </lineage>
</organism>
<evidence type="ECO:0000256" key="12">
    <source>
        <dbReference type="ARBA" id="ARBA00045865"/>
    </source>
</evidence>
<evidence type="ECO:0000313" key="16">
    <source>
        <dbReference type="EMBL" id="KAF6739950.1"/>
    </source>
</evidence>
<feature type="region of interest" description="Disordered" evidence="14">
    <location>
        <begin position="108"/>
        <end position="157"/>
    </location>
</feature>
<keyword evidence="3" id="KW-0282">Flagellum</keyword>
<name>A0A834FUC4_ORYME</name>